<evidence type="ECO:0000256" key="6">
    <source>
        <dbReference type="ARBA" id="ARBA00023004"/>
    </source>
</evidence>
<dbReference type="GO" id="GO:0008395">
    <property type="term" value="F:steroid hydroxylase activity"/>
    <property type="evidence" value="ECO:0007669"/>
    <property type="project" value="TreeGrafter"/>
</dbReference>
<dbReference type="InterPro" id="IPR002401">
    <property type="entry name" value="Cyt_P450_E_grp-I"/>
</dbReference>
<dbReference type="PRINTS" id="PR00463">
    <property type="entry name" value="EP450I"/>
</dbReference>
<dbReference type="GO" id="GO:0006805">
    <property type="term" value="P:xenobiotic metabolic process"/>
    <property type="evidence" value="ECO:0007669"/>
    <property type="project" value="TreeGrafter"/>
</dbReference>
<evidence type="ECO:0000256" key="3">
    <source>
        <dbReference type="ARBA" id="ARBA00022617"/>
    </source>
</evidence>
<dbReference type="Pfam" id="PF00067">
    <property type="entry name" value="p450"/>
    <property type="match status" value="1"/>
</dbReference>
<dbReference type="PANTHER" id="PTHR24300">
    <property type="entry name" value="CYTOCHROME P450 508A4-RELATED"/>
    <property type="match status" value="1"/>
</dbReference>
<dbReference type="PANTHER" id="PTHR24300:SF376">
    <property type="entry name" value="CYTOCHROME P450 15A1"/>
    <property type="match status" value="1"/>
</dbReference>
<evidence type="ECO:0000313" key="10">
    <source>
        <dbReference type="EMBL" id="CAH0098583.1"/>
    </source>
</evidence>
<evidence type="ECO:0000256" key="5">
    <source>
        <dbReference type="ARBA" id="ARBA00023002"/>
    </source>
</evidence>
<dbReference type="GO" id="GO:0005506">
    <property type="term" value="F:iron ion binding"/>
    <property type="evidence" value="ECO:0007669"/>
    <property type="project" value="InterPro"/>
</dbReference>
<comment type="caution">
    <text evidence="10">The sequence shown here is derived from an EMBL/GenBank/DDBJ whole genome shotgun (WGS) entry which is preliminary data.</text>
</comment>
<dbReference type="InterPro" id="IPR050182">
    <property type="entry name" value="Cytochrome_P450_fam2"/>
</dbReference>
<keyword evidence="5 9" id="KW-0560">Oxidoreductase</keyword>
<name>A0A8J2WC80_9CRUS</name>
<evidence type="ECO:0000256" key="4">
    <source>
        <dbReference type="ARBA" id="ARBA00022723"/>
    </source>
</evidence>
<dbReference type="OrthoDB" id="3934656at2759"/>
<keyword evidence="4 8" id="KW-0479">Metal-binding</keyword>
<dbReference type="Proteomes" id="UP000789390">
    <property type="component" value="Unassembled WGS sequence"/>
</dbReference>
<dbReference type="AlphaFoldDB" id="A0A8J2WC80"/>
<dbReference type="GO" id="GO:0020037">
    <property type="term" value="F:heme binding"/>
    <property type="evidence" value="ECO:0007669"/>
    <property type="project" value="InterPro"/>
</dbReference>
<evidence type="ECO:0000256" key="9">
    <source>
        <dbReference type="RuleBase" id="RU000461"/>
    </source>
</evidence>
<keyword evidence="11" id="KW-1185">Reference proteome</keyword>
<dbReference type="GO" id="GO:0006082">
    <property type="term" value="P:organic acid metabolic process"/>
    <property type="evidence" value="ECO:0007669"/>
    <property type="project" value="TreeGrafter"/>
</dbReference>
<comment type="cofactor">
    <cofactor evidence="1 8">
        <name>heme</name>
        <dbReference type="ChEBI" id="CHEBI:30413"/>
    </cofactor>
</comment>
<dbReference type="GO" id="GO:0016712">
    <property type="term" value="F:oxidoreductase activity, acting on paired donors, with incorporation or reduction of molecular oxygen, reduced flavin or flavoprotein as one donor, and incorporation of one atom of oxygen"/>
    <property type="evidence" value="ECO:0007669"/>
    <property type="project" value="TreeGrafter"/>
</dbReference>
<dbReference type="InterPro" id="IPR001128">
    <property type="entry name" value="Cyt_P450"/>
</dbReference>
<protein>
    <recommendedName>
        <fullName evidence="12">Cytochrome P450</fullName>
    </recommendedName>
</protein>
<dbReference type="GO" id="GO:0005737">
    <property type="term" value="C:cytoplasm"/>
    <property type="evidence" value="ECO:0007669"/>
    <property type="project" value="TreeGrafter"/>
</dbReference>
<dbReference type="PRINTS" id="PR00385">
    <property type="entry name" value="P450"/>
</dbReference>
<evidence type="ECO:0000256" key="8">
    <source>
        <dbReference type="PIRSR" id="PIRSR602401-1"/>
    </source>
</evidence>
<accession>A0A8J2WC80</accession>
<feature type="binding site" description="axial binding residue" evidence="8">
    <location>
        <position position="442"/>
    </location>
    <ligand>
        <name>heme</name>
        <dbReference type="ChEBI" id="CHEBI:30413"/>
    </ligand>
    <ligandPart>
        <name>Fe</name>
        <dbReference type="ChEBI" id="CHEBI:18248"/>
    </ligandPart>
</feature>
<dbReference type="EMBL" id="CAKKLH010000003">
    <property type="protein sequence ID" value="CAH0098583.1"/>
    <property type="molecule type" value="Genomic_DNA"/>
</dbReference>
<keyword evidence="3 8" id="KW-0349">Heme</keyword>
<reference evidence="10" key="1">
    <citation type="submission" date="2021-11" db="EMBL/GenBank/DDBJ databases">
        <authorList>
            <person name="Schell T."/>
        </authorList>
    </citation>
    <scope>NUCLEOTIDE SEQUENCE</scope>
    <source>
        <strain evidence="10">M5</strain>
    </source>
</reference>
<dbReference type="PROSITE" id="PS00086">
    <property type="entry name" value="CYTOCHROME_P450"/>
    <property type="match status" value="1"/>
</dbReference>
<evidence type="ECO:0000256" key="2">
    <source>
        <dbReference type="ARBA" id="ARBA00010617"/>
    </source>
</evidence>
<sequence>MTVLLIIFFAVIVILSLLKLSLRPPHFPPGPRGVPLLGYAPLMPKKEPIFKFMQKLSKTYGPVTGFYLGPTQPFISVVGPQAVKEALHNNDLNGRPTGAILLSRTFGESLGLIFVDGEFWQEQRRFTLRHLRDLGFGKTSIEDQMMDEINDLISEITATAKSDPEHIVDFKAIFSVSVINILWAIVGGKRFQRNDPQFKKLLDNVNKFLESGNAVQANLPVPAFLVRLFPSLPRRLGINTELFHPIQKFIEENIDEHLSTRLQAEVARDFIDVYMDEMEEQLKANVSTTFSKKQLICSIQDLFAAGSHTSASSIGFAVLYLIHYPEVQQKMREELDNVCGDSLPSLAHRSRLPYTEAVLMEVMRMASIAPLAIPHRAMKETQLQGFTIPKGSIIAINLDSAFKDATVWEDAENFRPERHLDQNGKVIKNDAFTPFGIGKRICLGEPLARNTVFLFVASLVKTFELKSVSNKPLPTLEPEAGIILGPKPFKAVVIPRV</sequence>
<dbReference type="Gene3D" id="1.10.630.10">
    <property type="entry name" value="Cytochrome P450"/>
    <property type="match status" value="1"/>
</dbReference>
<dbReference type="InterPro" id="IPR017972">
    <property type="entry name" value="Cyt_P450_CS"/>
</dbReference>
<gene>
    <name evidence="10" type="ORF">DGAL_LOCUS666</name>
</gene>
<dbReference type="FunFam" id="1.10.630.10:FF:000221">
    <property type="entry name" value="Uncharacterized protein"/>
    <property type="match status" value="1"/>
</dbReference>
<proteinExistence type="inferred from homology"/>
<dbReference type="InterPro" id="IPR036396">
    <property type="entry name" value="Cyt_P450_sf"/>
</dbReference>
<keyword evidence="6 8" id="KW-0408">Iron</keyword>
<comment type="similarity">
    <text evidence="2 9">Belongs to the cytochrome P450 family.</text>
</comment>
<organism evidence="10 11">
    <name type="scientific">Daphnia galeata</name>
    <dbReference type="NCBI Taxonomy" id="27404"/>
    <lineage>
        <taxon>Eukaryota</taxon>
        <taxon>Metazoa</taxon>
        <taxon>Ecdysozoa</taxon>
        <taxon>Arthropoda</taxon>
        <taxon>Crustacea</taxon>
        <taxon>Branchiopoda</taxon>
        <taxon>Diplostraca</taxon>
        <taxon>Cladocera</taxon>
        <taxon>Anomopoda</taxon>
        <taxon>Daphniidae</taxon>
        <taxon>Daphnia</taxon>
    </lineage>
</organism>
<evidence type="ECO:0008006" key="12">
    <source>
        <dbReference type="Google" id="ProtNLM"/>
    </source>
</evidence>
<keyword evidence="7 9" id="KW-0503">Monooxygenase</keyword>
<dbReference type="FunFam" id="1.10.630.10:FF:000236">
    <property type="entry name" value="Uncharacterized protein"/>
    <property type="match status" value="1"/>
</dbReference>
<dbReference type="SUPFAM" id="SSF48264">
    <property type="entry name" value="Cytochrome P450"/>
    <property type="match status" value="1"/>
</dbReference>
<evidence type="ECO:0000256" key="1">
    <source>
        <dbReference type="ARBA" id="ARBA00001971"/>
    </source>
</evidence>
<evidence type="ECO:0000313" key="11">
    <source>
        <dbReference type="Proteomes" id="UP000789390"/>
    </source>
</evidence>
<evidence type="ECO:0000256" key="7">
    <source>
        <dbReference type="ARBA" id="ARBA00023033"/>
    </source>
</evidence>